<reference evidence="2" key="1">
    <citation type="journal article" date="2014" name="Int. J. Syst. Evol. Microbiol.">
        <title>Complete genome sequence of Corynebacterium casei LMG S-19264T (=DSM 44701T), isolated from a smear-ripened cheese.</title>
        <authorList>
            <consortium name="US DOE Joint Genome Institute (JGI-PGF)"/>
            <person name="Walter F."/>
            <person name="Albersmeier A."/>
            <person name="Kalinowski J."/>
            <person name="Ruckert C."/>
        </authorList>
    </citation>
    <scope>NUCLEOTIDE SEQUENCE</scope>
    <source>
        <strain evidence="2">KCTC 32337</strain>
    </source>
</reference>
<evidence type="ECO:0000313" key="2">
    <source>
        <dbReference type="EMBL" id="GGZ83027.1"/>
    </source>
</evidence>
<dbReference type="GO" id="GO:0003824">
    <property type="term" value="F:catalytic activity"/>
    <property type="evidence" value="ECO:0007669"/>
    <property type="project" value="InterPro"/>
</dbReference>
<evidence type="ECO:0000259" key="1">
    <source>
        <dbReference type="Pfam" id="PF01507"/>
    </source>
</evidence>
<protein>
    <recommendedName>
        <fullName evidence="1">Phosphoadenosine phosphosulphate reductase domain-containing protein</fullName>
    </recommendedName>
</protein>
<sequence>MSCQQLTFFDFNGENKLAAESIEEREAIVRHHAKQGALFFVSTSGGSDSCAMAILIQSLVPASQIIYVHAHLGEVEHPGIIEHIKRFKPKSIPLYIVECETKNFVDMVLERMMWPSPRYRNCTSTLKTGPIDKLIRKVCAERKIRIAYNCIGLRSAESVPRSKRSPLFINSRLTLKSGKRVVYDFLPIFHYSKQETFEAIYQNNEVPFHVYETAYENGQVIRREGGNDRVSCQFCIMSNINDLQCGARRYPDSYAQMVALEKVTGHTMAFKTVKKEVVKVSLEEKTGIKADELAVQRWVNKLRARKCEIEDAKLQSMQEKAKQQTLIPVTSVNGDNQTIAMPF</sequence>
<feature type="domain" description="Phosphoadenosine phosphosulphate reductase" evidence="1">
    <location>
        <begin position="40"/>
        <end position="216"/>
    </location>
</feature>
<dbReference type="RefSeq" id="WP_187447681.1">
    <property type="nucleotide sequence ID" value="NZ_BMZC01000023.1"/>
</dbReference>
<comment type="caution">
    <text evidence="2">The sequence shown here is derived from an EMBL/GenBank/DDBJ whole genome shotgun (WGS) entry which is preliminary data.</text>
</comment>
<dbReference type="InterPro" id="IPR014729">
    <property type="entry name" value="Rossmann-like_a/b/a_fold"/>
</dbReference>
<dbReference type="AlphaFoldDB" id="A0A8H9IKY9"/>
<dbReference type="Gene3D" id="3.40.50.620">
    <property type="entry name" value="HUPs"/>
    <property type="match status" value="1"/>
</dbReference>
<dbReference type="Pfam" id="PF01507">
    <property type="entry name" value="PAPS_reduct"/>
    <property type="match status" value="1"/>
</dbReference>
<dbReference type="Proteomes" id="UP000622604">
    <property type="component" value="Unassembled WGS sequence"/>
</dbReference>
<proteinExistence type="predicted"/>
<gene>
    <name evidence="2" type="ORF">GCM10011274_45800</name>
</gene>
<dbReference type="InterPro" id="IPR002500">
    <property type="entry name" value="PAPS_reduct_dom"/>
</dbReference>
<dbReference type="SUPFAM" id="SSF52402">
    <property type="entry name" value="Adenine nucleotide alpha hydrolases-like"/>
    <property type="match status" value="1"/>
</dbReference>
<organism evidence="2 3">
    <name type="scientific">Paraglaciecola chathamensis</name>
    <dbReference type="NCBI Taxonomy" id="368405"/>
    <lineage>
        <taxon>Bacteria</taxon>
        <taxon>Pseudomonadati</taxon>
        <taxon>Pseudomonadota</taxon>
        <taxon>Gammaproteobacteria</taxon>
        <taxon>Alteromonadales</taxon>
        <taxon>Alteromonadaceae</taxon>
        <taxon>Paraglaciecola</taxon>
    </lineage>
</organism>
<evidence type="ECO:0000313" key="3">
    <source>
        <dbReference type="Proteomes" id="UP000622604"/>
    </source>
</evidence>
<accession>A0A8H9IKY9</accession>
<name>A0A8H9IKY9_9ALTE</name>
<dbReference type="EMBL" id="BMZC01000023">
    <property type="protein sequence ID" value="GGZ83027.1"/>
    <property type="molecule type" value="Genomic_DNA"/>
</dbReference>
<reference evidence="2" key="2">
    <citation type="submission" date="2020-09" db="EMBL/GenBank/DDBJ databases">
        <authorList>
            <person name="Sun Q."/>
            <person name="Kim S."/>
        </authorList>
    </citation>
    <scope>NUCLEOTIDE SEQUENCE</scope>
    <source>
        <strain evidence="2">KCTC 32337</strain>
    </source>
</reference>